<reference evidence="4 5" key="1">
    <citation type="submission" date="2024-03" db="EMBL/GenBank/DDBJ databases">
        <title>Adaptation during the transition from Ophiocordyceps entomopathogen to insect associate is accompanied by gene loss and intensified selection.</title>
        <authorList>
            <person name="Ward C.M."/>
            <person name="Onetto C.A."/>
            <person name="Borneman A.R."/>
        </authorList>
    </citation>
    <scope>NUCLEOTIDE SEQUENCE [LARGE SCALE GENOMIC DNA]</scope>
    <source>
        <strain evidence="4">AWRI1</strain>
        <tissue evidence="4">Single Adult Female</tissue>
    </source>
</reference>
<gene>
    <name evidence="4" type="ORF">V9T40_010303</name>
</gene>
<evidence type="ECO:0000256" key="2">
    <source>
        <dbReference type="SAM" id="MobiDB-lite"/>
    </source>
</evidence>
<protein>
    <recommendedName>
        <fullName evidence="3">Janus kinase and microtubule-interacting protein C-terminal domain-containing protein</fullName>
    </recommendedName>
</protein>
<keyword evidence="1" id="KW-0175">Coiled coil</keyword>
<feature type="compositionally biased region" description="Acidic residues" evidence="2">
    <location>
        <begin position="915"/>
        <end position="931"/>
    </location>
</feature>
<organism evidence="4 5">
    <name type="scientific">Parthenolecanium corni</name>
    <dbReference type="NCBI Taxonomy" id="536013"/>
    <lineage>
        <taxon>Eukaryota</taxon>
        <taxon>Metazoa</taxon>
        <taxon>Ecdysozoa</taxon>
        <taxon>Arthropoda</taxon>
        <taxon>Hexapoda</taxon>
        <taxon>Insecta</taxon>
        <taxon>Pterygota</taxon>
        <taxon>Neoptera</taxon>
        <taxon>Paraneoptera</taxon>
        <taxon>Hemiptera</taxon>
        <taxon>Sternorrhyncha</taxon>
        <taxon>Coccoidea</taxon>
        <taxon>Coccidae</taxon>
        <taxon>Parthenolecanium</taxon>
    </lineage>
</organism>
<feature type="coiled-coil region" evidence="1">
    <location>
        <begin position="787"/>
        <end position="874"/>
    </location>
</feature>
<feature type="domain" description="Janus kinase and microtubule-interacting protein C-terminal" evidence="3">
    <location>
        <begin position="75"/>
        <end position="109"/>
    </location>
</feature>
<evidence type="ECO:0000313" key="4">
    <source>
        <dbReference type="EMBL" id="KAK7578098.1"/>
    </source>
</evidence>
<feature type="coiled-coil region" evidence="1">
    <location>
        <begin position="372"/>
        <end position="511"/>
    </location>
</feature>
<dbReference type="Pfam" id="PF16034">
    <property type="entry name" value="JAKMIP_CC3"/>
    <property type="match status" value="1"/>
</dbReference>
<sequence>MYSYNLQFVFQEQENGISETKSAFWKSTPGSKILTSQLQKSESQEKVHQKPLTNSTRVGEENGDNGVDALAANKELSRLRETENRLVNEIQELREQNELLEFRLLELEYYNTNSTNRSDTAETTDRDDISDSGVTSLSPCDDIFLDFDNILDAKLDDDDHHLMSNDIQHKLTKLGEYVENKSDKLVVQRAIDLIKHYQLKATGMETALTNMCRERINRQCENEFIDCLKNRDEERQKTKPNRVVATVPPFSSHRNDSSENFFFENDRLHESGIFDEFGETEVIECKSCETQTDTDDSLDSCPQSDLSSGGLANELSKLEKIKRRIEERQSLFNSFELTSEDDAEERESKADLKVQNEKRCSITKAAILTKELTYYKNHYRQLEEKLSAYEANPDSKTRRLSDALTKESVLQHRVDYLSKKIVNMQKEMKRLEEEKCEFEEAENDERLRCQKLEVKLNAMAEKKNDMQFQLQQHIRTISNLHNTFTELEKKKEEAIRKSLDMETLANEYEERNFELEEREMEVRYRLQMLESVLPALILWNVLAVLRHIQQRMEKYFQITSRALMAATELPVVCKTMPTFADEVALFHTADAAPSEILAPQIPLENEIQFVIASGIRRRGYCRLNGTSGDTKLLSPYRLKTTNERVYAQTLQQVDELITNMESEFKKKLADMENTLVDKRWKLEECERKLAMVSSAREIANHLSEKTLNLEMEIVSLKSRLKVNEEEKISWQRKERDFVEEIERLNGVVGKTETSKLEILEQLEKERTANKEFADEMAFKKKEIHDLEAYHADQIKQLENLLQRAKKEVENQEVTNSELKEEVETLENAICEVNVTLEREKDEKEKLMIQFGKELARKQQEIDSLKRLSQDMTAVSTAQEIGLLQRQQTDNIPISPIHQFYEDRSRISKSECSTDHEDEDVNGEEFDHEDYDNYPSNENSNNNNNDNHASSHLMRYKNGYTILLRKLPTASNFS</sequence>
<dbReference type="Proteomes" id="UP001367676">
    <property type="component" value="Unassembled WGS sequence"/>
</dbReference>
<evidence type="ECO:0000259" key="3">
    <source>
        <dbReference type="Pfam" id="PF16034"/>
    </source>
</evidence>
<proteinExistence type="predicted"/>
<keyword evidence="5" id="KW-1185">Reference proteome</keyword>
<feature type="compositionally biased region" description="Low complexity" evidence="2">
    <location>
        <begin position="932"/>
        <end position="950"/>
    </location>
</feature>
<name>A0AAN9TPM0_9HEMI</name>
<dbReference type="EMBL" id="JBBCAQ010000035">
    <property type="protein sequence ID" value="KAK7578098.1"/>
    <property type="molecule type" value="Genomic_DNA"/>
</dbReference>
<dbReference type="AlphaFoldDB" id="A0AAN9TPM0"/>
<feature type="coiled-coil region" evidence="1">
    <location>
        <begin position="69"/>
        <end position="103"/>
    </location>
</feature>
<accession>A0AAN9TPM0</accession>
<feature type="compositionally biased region" description="Basic and acidic residues" evidence="2">
    <location>
        <begin position="904"/>
        <end position="914"/>
    </location>
</feature>
<evidence type="ECO:0000256" key="1">
    <source>
        <dbReference type="SAM" id="Coils"/>
    </source>
</evidence>
<feature type="region of interest" description="Disordered" evidence="2">
    <location>
        <begin position="904"/>
        <end position="950"/>
    </location>
</feature>
<comment type="caution">
    <text evidence="4">The sequence shown here is derived from an EMBL/GenBank/DDBJ whole genome shotgun (WGS) entry which is preliminary data.</text>
</comment>
<dbReference type="InterPro" id="IPR031994">
    <property type="entry name" value="JAKMIP_C"/>
</dbReference>
<feature type="region of interest" description="Disordered" evidence="2">
    <location>
        <begin position="36"/>
        <end position="66"/>
    </location>
</feature>
<evidence type="ECO:0000313" key="5">
    <source>
        <dbReference type="Proteomes" id="UP001367676"/>
    </source>
</evidence>